<accession>X1B5Z3</accession>
<reference evidence="1" key="1">
    <citation type="journal article" date="2014" name="Front. Microbiol.">
        <title>High frequency of phylogenetically diverse reductive dehalogenase-homologous genes in deep subseafloor sedimentary metagenomes.</title>
        <authorList>
            <person name="Kawai M."/>
            <person name="Futagami T."/>
            <person name="Toyoda A."/>
            <person name="Takaki Y."/>
            <person name="Nishi S."/>
            <person name="Hori S."/>
            <person name="Arai W."/>
            <person name="Tsubouchi T."/>
            <person name="Morono Y."/>
            <person name="Uchiyama I."/>
            <person name="Ito T."/>
            <person name="Fujiyama A."/>
            <person name="Inagaki F."/>
            <person name="Takami H."/>
        </authorList>
    </citation>
    <scope>NUCLEOTIDE SEQUENCE</scope>
    <source>
        <strain evidence="1">Expedition CK06-06</strain>
    </source>
</reference>
<dbReference type="AlphaFoldDB" id="X1B5Z3"/>
<evidence type="ECO:0000313" key="1">
    <source>
        <dbReference type="EMBL" id="GAG91154.1"/>
    </source>
</evidence>
<organism evidence="1">
    <name type="scientific">marine sediment metagenome</name>
    <dbReference type="NCBI Taxonomy" id="412755"/>
    <lineage>
        <taxon>unclassified sequences</taxon>
        <taxon>metagenomes</taxon>
        <taxon>ecological metagenomes</taxon>
    </lineage>
</organism>
<comment type="caution">
    <text evidence="1">The sequence shown here is derived from an EMBL/GenBank/DDBJ whole genome shotgun (WGS) entry which is preliminary data.</text>
</comment>
<gene>
    <name evidence="1" type="ORF">S01H4_42403</name>
</gene>
<dbReference type="EMBL" id="BART01023280">
    <property type="protein sequence ID" value="GAG91154.1"/>
    <property type="molecule type" value="Genomic_DNA"/>
</dbReference>
<protein>
    <submittedName>
        <fullName evidence="1">Uncharacterized protein</fullName>
    </submittedName>
</protein>
<sequence length="76" mass="8951">MSKAYQSEKGFLRIFSLPKDKEVNLIPDAFKFLVQKADKAGIELLWHQVSDTSLVDKYKQFQLDFEPLNEYVLRLE</sequence>
<proteinExistence type="predicted"/>
<name>X1B5Z3_9ZZZZ</name>